<dbReference type="RefSeq" id="WP_188780351.1">
    <property type="nucleotide sequence ID" value="NZ_BMKQ01000001.1"/>
</dbReference>
<dbReference type="EMBL" id="BMKQ01000001">
    <property type="protein sequence ID" value="GGF52670.1"/>
    <property type="molecule type" value="Genomic_DNA"/>
</dbReference>
<dbReference type="SUPFAM" id="SSF117892">
    <property type="entry name" value="Band 7/SPFH domain"/>
    <property type="match status" value="1"/>
</dbReference>
<evidence type="ECO:0000313" key="3">
    <source>
        <dbReference type="Proteomes" id="UP000649179"/>
    </source>
</evidence>
<dbReference type="InterPro" id="IPR001107">
    <property type="entry name" value="Band_7"/>
</dbReference>
<comment type="caution">
    <text evidence="2">The sequence shown here is derived from an EMBL/GenBank/DDBJ whole genome shotgun (WGS) entry which is preliminary data.</text>
</comment>
<protein>
    <recommendedName>
        <fullName evidence="1">Band 7 domain-containing protein</fullName>
    </recommendedName>
</protein>
<gene>
    <name evidence="2" type="ORF">GCM10011519_28290</name>
</gene>
<dbReference type="InterPro" id="IPR036013">
    <property type="entry name" value="Band_7/SPFH_dom_sf"/>
</dbReference>
<evidence type="ECO:0000259" key="1">
    <source>
        <dbReference type="Pfam" id="PF01145"/>
    </source>
</evidence>
<proteinExistence type="predicted"/>
<feature type="domain" description="Band 7" evidence="1">
    <location>
        <begin position="30"/>
        <end position="198"/>
    </location>
</feature>
<sequence length="322" mass="35152">MADITGYPFVKHLRSTGSVYVQHLARGRVRHEGRGVSFWFRPLSAALAEVPVEDRELPLLFHALTADFQDVTVQSALTYRVAEPAAAAQRLDFSLDPRTGRWRGTPLEQIAALLTGTLQQSALQLVATMRLEEALTTGVEQLRGTAMETLTADPRLTETGLEVIDVRIVAVRPESDVERALQTPTRERVQGEADRATYERRATAVERERAISQNELATKVELARREAELVDRRGANARREAEEAAAADKVRAGAEADRTRTLGDAEAAAQSARLAAYADVPAEVLWALAAQELAGHLPDIDNLTLTPELLTPVLARLAGGAR</sequence>
<dbReference type="Proteomes" id="UP000649179">
    <property type="component" value="Unassembled WGS sequence"/>
</dbReference>
<dbReference type="Gene3D" id="3.30.479.30">
    <property type="entry name" value="Band 7 domain"/>
    <property type="match status" value="1"/>
</dbReference>
<reference evidence="2" key="2">
    <citation type="submission" date="2020-09" db="EMBL/GenBank/DDBJ databases">
        <authorList>
            <person name="Sun Q."/>
            <person name="Zhou Y."/>
        </authorList>
    </citation>
    <scope>NUCLEOTIDE SEQUENCE</scope>
    <source>
        <strain evidence="2">CGMCC 1.16067</strain>
    </source>
</reference>
<dbReference type="AlphaFoldDB" id="A0A917BN77"/>
<evidence type="ECO:0000313" key="2">
    <source>
        <dbReference type="EMBL" id="GGF52670.1"/>
    </source>
</evidence>
<keyword evidence="3" id="KW-1185">Reference proteome</keyword>
<accession>A0A917BN77</accession>
<name>A0A917BN77_9ACTN</name>
<organism evidence="2 3">
    <name type="scientific">Marmoricola endophyticus</name>
    <dbReference type="NCBI Taxonomy" id="2040280"/>
    <lineage>
        <taxon>Bacteria</taxon>
        <taxon>Bacillati</taxon>
        <taxon>Actinomycetota</taxon>
        <taxon>Actinomycetes</taxon>
        <taxon>Propionibacteriales</taxon>
        <taxon>Nocardioidaceae</taxon>
        <taxon>Marmoricola</taxon>
    </lineage>
</organism>
<dbReference type="Pfam" id="PF01145">
    <property type="entry name" value="Band_7"/>
    <property type="match status" value="1"/>
</dbReference>
<reference evidence="2" key="1">
    <citation type="journal article" date="2014" name="Int. J. Syst. Evol. Microbiol.">
        <title>Complete genome sequence of Corynebacterium casei LMG S-19264T (=DSM 44701T), isolated from a smear-ripened cheese.</title>
        <authorList>
            <consortium name="US DOE Joint Genome Institute (JGI-PGF)"/>
            <person name="Walter F."/>
            <person name="Albersmeier A."/>
            <person name="Kalinowski J."/>
            <person name="Ruckert C."/>
        </authorList>
    </citation>
    <scope>NUCLEOTIDE SEQUENCE</scope>
    <source>
        <strain evidence="2">CGMCC 1.16067</strain>
    </source>
</reference>